<dbReference type="PANTHER" id="PTHR36855">
    <property type="entry name" value="CHROMOSOME 10, WHOLE GENOME SHOTGUN SEQUENCE"/>
    <property type="match status" value="1"/>
</dbReference>
<keyword evidence="5" id="KW-1185">Reference proteome</keyword>
<dbReference type="InterPro" id="IPR040554">
    <property type="entry name" value="KPWE_PEX14_dom"/>
</dbReference>
<accession>A0AAN7BRY9</accession>
<dbReference type="Proteomes" id="UP001301958">
    <property type="component" value="Unassembled WGS sequence"/>
</dbReference>
<evidence type="ECO:0000313" key="5">
    <source>
        <dbReference type="Proteomes" id="UP001301958"/>
    </source>
</evidence>
<comment type="caution">
    <text evidence="4">The sequence shown here is derived from an EMBL/GenBank/DDBJ whole genome shotgun (WGS) entry which is preliminary data.</text>
</comment>
<dbReference type="EMBL" id="MU865319">
    <property type="protein sequence ID" value="KAK4228372.1"/>
    <property type="molecule type" value="Genomic_DNA"/>
</dbReference>
<protein>
    <submittedName>
        <fullName evidence="4">Uncharacterized protein</fullName>
    </submittedName>
</protein>
<dbReference type="Pfam" id="PF17733">
    <property type="entry name" value="KPWE_dom"/>
    <property type="match status" value="1"/>
</dbReference>
<evidence type="ECO:0000259" key="2">
    <source>
        <dbReference type="Pfam" id="PF17733"/>
    </source>
</evidence>
<feature type="region of interest" description="Disordered" evidence="1">
    <location>
        <begin position="194"/>
        <end position="232"/>
    </location>
</feature>
<dbReference type="InterPro" id="IPR058841">
    <property type="entry name" value="HTH_76"/>
</dbReference>
<evidence type="ECO:0000313" key="4">
    <source>
        <dbReference type="EMBL" id="KAK4228372.1"/>
    </source>
</evidence>
<evidence type="ECO:0000256" key="1">
    <source>
        <dbReference type="SAM" id="MobiDB-lite"/>
    </source>
</evidence>
<dbReference type="Pfam" id="PF25871">
    <property type="entry name" value="HTH_76"/>
    <property type="match status" value="1"/>
</dbReference>
<evidence type="ECO:0000259" key="3">
    <source>
        <dbReference type="Pfam" id="PF25871"/>
    </source>
</evidence>
<organism evidence="4 5">
    <name type="scientific">Podospora fimiseda</name>
    <dbReference type="NCBI Taxonomy" id="252190"/>
    <lineage>
        <taxon>Eukaryota</taxon>
        <taxon>Fungi</taxon>
        <taxon>Dikarya</taxon>
        <taxon>Ascomycota</taxon>
        <taxon>Pezizomycotina</taxon>
        <taxon>Sordariomycetes</taxon>
        <taxon>Sordariomycetidae</taxon>
        <taxon>Sordariales</taxon>
        <taxon>Podosporaceae</taxon>
        <taxon>Podospora</taxon>
    </lineage>
</organism>
<feature type="domain" description="PEX14-like helix-turn-helix" evidence="3">
    <location>
        <begin position="11"/>
        <end position="83"/>
    </location>
</feature>
<feature type="domain" description="Peroxisomal membrane protein PEX14-like KPWE" evidence="2">
    <location>
        <begin position="155"/>
        <end position="203"/>
    </location>
</feature>
<feature type="compositionally biased region" description="Basic and acidic residues" evidence="1">
    <location>
        <begin position="133"/>
        <end position="146"/>
    </location>
</feature>
<feature type="region of interest" description="Disordered" evidence="1">
    <location>
        <begin position="133"/>
        <end position="156"/>
    </location>
</feature>
<sequence length="232" mass="25980">MATPDSSPQTTFLKFDQFPWTQDRDFIQGLHATLGTSLSSSNDPFTRCKLLDTILQTRIWWYQSRTNILIDLNSYLTFTASNPRTNPDQQILKKTEWIYTQLQARLNLQQQQPGSESEVDIPAWQLQAPQMDLSKKADDNEAREVGGEAGEGGAPYPDKFQAIIEAVTTGKTIEGIKEIPNTVVRQEGITPVGVKVAPPKPWQRHLPPKGGRAHDERSQLGDVLDTQFPPIA</sequence>
<proteinExistence type="predicted"/>
<reference evidence="4" key="2">
    <citation type="submission" date="2023-05" db="EMBL/GenBank/DDBJ databases">
        <authorList>
            <consortium name="Lawrence Berkeley National Laboratory"/>
            <person name="Steindorff A."/>
            <person name="Hensen N."/>
            <person name="Bonometti L."/>
            <person name="Westerberg I."/>
            <person name="Brannstrom I.O."/>
            <person name="Guillou S."/>
            <person name="Cros-Aarteil S."/>
            <person name="Calhoun S."/>
            <person name="Haridas S."/>
            <person name="Kuo A."/>
            <person name="Mondo S."/>
            <person name="Pangilinan J."/>
            <person name="Riley R."/>
            <person name="Labutti K."/>
            <person name="Andreopoulos B."/>
            <person name="Lipzen A."/>
            <person name="Chen C."/>
            <person name="Yanf M."/>
            <person name="Daum C."/>
            <person name="Ng V."/>
            <person name="Clum A."/>
            <person name="Ohm R."/>
            <person name="Martin F."/>
            <person name="Silar P."/>
            <person name="Natvig D."/>
            <person name="Lalanne C."/>
            <person name="Gautier V."/>
            <person name="Ament-Velasquez S.L."/>
            <person name="Kruys A."/>
            <person name="Hutchinson M.I."/>
            <person name="Powell A.J."/>
            <person name="Barry K."/>
            <person name="Miller A.N."/>
            <person name="Grigoriev I.V."/>
            <person name="Debuchy R."/>
            <person name="Gladieux P."/>
            <person name="Thoren M.H."/>
            <person name="Johannesson H."/>
        </authorList>
    </citation>
    <scope>NUCLEOTIDE SEQUENCE</scope>
    <source>
        <strain evidence="4">CBS 990.96</strain>
    </source>
</reference>
<gene>
    <name evidence="4" type="ORF">QBC38DRAFT_155899</name>
</gene>
<dbReference type="AlphaFoldDB" id="A0AAN7BRY9"/>
<reference evidence="4" key="1">
    <citation type="journal article" date="2023" name="Mol. Phylogenet. Evol.">
        <title>Genome-scale phylogeny and comparative genomics of the fungal order Sordariales.</title>
        <authorList>
            <person name="Hensen N."/>
            <person name="Bonometti L."/>
            <person name="Westerberg I."/>
            <person name="Brannstrom I.O."/>
            <person name="Guillou S."/>
            <person name="Cros-Aarteil S."/>
            <person name="Calhoun S."/>
            <person name="Haridas S."/>
            <person name="Kuo A."/>
            <person name="Mondo S."/>
            <person name="Pangilinan J."/>
            <person name="Riley R."/>
            <person name="LaButti K."/>
            <person name="Andreopoulos B."/>
            <person name="Lipzen A."/>
            <person name="Chen C."/>
            <person name="Yan M."/>
            <person name="Daum C."/>
            <person name="Ng V."/>
            <person name="Clum A."/>
            <person name="Steindorff A."/>
            <person name="Ohm R.A."/>
            <person name="Martin F."/>
            <person name="Silar P."/>
            <person name="Natvig D.O."/>
            <person name="Lalanne C."/>
            <person name="Gautier V."/>
            <person name="Ament-Velasquez S.L."/>
            <person name="Kruys A."/>
            <person name="Hutchinson M.I."/>
            <person name="Powell A.J."/>
            <person name="Barry K."/>
            <person name="Miller A.N."/>
            <person name="Grigoriev I.V."/>
            <person name="Debuchy R."/>
            <person name="Gladieux P."/>
            <person name="Hiltunen Thoren M."/>
            <person name="Johannesson H."/>
        </authorList>
    </citation>
    <scope>NUCLEOTIDE SEQUENCE</scope>
    <source>
        <strain evidence="4">CBS 990.96</strain>
    </source>
</reference>
<name>A0AAN7BRY9_9PEZI</name>
<dbReference type="PANTHER" id="PTHR36855:SF1">
    <property type="entry name" value="PEROXISOME MEMBRANE ANCHOR PROTEIN PEX14P N-TERMINAL DOMAIN-CONTAINING PROTEIN"/>
    <property type="match status" value="1"/>
</dbReference>